<dbReference type="RefSeq" id="WP_284723799.1">
    <property type="nucleotide sequence ID" value="NZ_FXTU01000001.1"/>
</dbReference>
<evidence type="ECO:0000256" key="1">
    <source>
        <dbReference type="SAM" id="Phobius"/>
    </source>
</evidence>
<feature type="transmembrane region" description="Helical" evidence="1">
    <location>
        <begin position="15"/>
        <end position="37"/>
    </location>
</feature>
<keyword evidence="1" id="KW-1133">Transmembrane helix</keyword>
<keyword evidence="3" id="KW-1185">Reference proteome</keyword>
<dbReference type="Proteomes" id="UP001157946">
    <property type="component" value="Unassembled WGS sequence"/>
</dbReference>
<organism evidence="2 3">
    <name type="scientific">Laceyella tengchongensis</name>
    <dbReference type="NCBI Taxonomy" id="574699"/>
    <lineage>
        <taxon>Bacteria</taxon>
        <taxon>Bacillati</taxon>
        <taxon>Bacillota</taxon>
        <taxon>Bacilli</taxon>
        <taxon>Bacillales</taxon>
        <taxon>Thermoactinomycetaceae</taxon>
        <taxon>Laceyella</taxon>
    </lineage>
</organism>
<name>A0AA45WI71_9BACL</name>
<accession>A0AA45WI71</accession>
<sequence length="78" mass="9072">MKNYVDSLSLYKDKLLYILLFGFTIAFPLFFINQFVYTFYNNLFASVGVSELGSYPQFIFSTITIFISQIPFILLKVS</sequence>
<proteinExistence type="predicted"/>
<gene>
    <name evidence="2" type="ORF">SAMN06265361_10142</name>
</gene>
<protein>
    <submittedName>
        <fullName evidence="2">Uncharacterized protein</fullName>
    </submittedName>
</protein>
<feature type="transmembrane region" description="Helical" evidence="1">
    <location>
        <begin position="57"/>
        <end position="75"/>
    </location>
</feature>
<comment type="caution">
    <text evidence="2">The sequence shown here is derived from an EMBL/GenBank/DDBJ whole genome shotgun (WGS) entry which is preliminary data.</text>
</comment>
<evidence type="ECO:0000313" key="2">
    <source>
        <dbReference type="EMBL" id="SMP00266.1"/>
    </source>
</evidence>
<keyword evidence="1" id="KW-0472">Membrane</keyword>
<keyword evidence="1" id="KW-0812">Transmembrane</keyword>
<reference evidence="2" key="1">
    <citation type="submission" date="2017-05" db="EMBL/GenBank/DDBJ databases">
        <authorList>
            <person name="Varghese N."/>
            <person name="Submissions S."/>
        </authorList>
    </citation>
    <scope>NUCLEOTIDE SEQUENCE</scope>
    <source>
        <strain evidence="2">DSM 45262</strain>
    </source>
</reference>
<dbReference type="EMBL" id="FXTU01000001">
    <property type="protein sequence ID" value="SMP00266.1"/>
    <property type="molecule type" value="Genomic_DNA"/>
</dbReference>
<evidence type="ECO:0000313" key="3">
    <source>
        <dbReference type="Proteomes" id="UP001157946"/>
    </source>
</evidence>
<dbReference type="AlphaFoldDB" id="A0AA45WI71"/>